<dbReference type="EC" id="2.7.8.8" evidence="14"/>
<organism evidence="14 15">
    <name type="scientific">Algisphaera agarilytica</name>
    <dbReference type="NCBI Taxonomy" id="1385975"/>
    <lineage>
        <taxon>Bacteria</taxon>
        <taxon>Pseudomonadati</taxon>
        <taxon>Planctomycetota</taxon>
        <taxon>Phycisphaerae</taxon>
        <taxon>Phycisphaerales</taxon>
        <taxon>Phycisphaeraceae</taxon>
        <taxon>Algisphaera</taxon>
    </lineage>
</organism>
<dbReference type="GO" id="GO:0016020">
    <property type="term" value="C:membrane"/>
    <property type="evidence" value="ECO:0007669"/>
    <property type="project" value="UniProtKB-SubCell"/>
</dbReference>
<accession>A0A7X0H428</accession>
<evidence type="ECO:0000313" key="14">
    <source>
        <dbReference type="EMBL" id="MBB6428692.1"/>
    </source>
</evidence>
<comment type="caution">
    <text evidence="14">The sequence shown here is derived from an EMBL/GenBank/DDBJ whole genome shotgun (WGS) entry which is preliminary data.</text>
</comment>
<dbReference type="PROSITE" id="PS00379">
    <property type="entry name" value="CDP_ALCOHOL_P_TRANSF"/>
    <property type="match status" value="1"/>
</dbReference>
<evidence type="ECO:0000256" key="11">
    <source>
        <dbReference type="RuleBase" id="RU003750"/>
    </source>
</evidence>
<keyword evidence="9" id="KW-0594">Phospholipid biosynthesis</keyword>
<keyword evidence="3" id="KW-0444">Lipid biosynthesis</keyword>
<keyword evidence="4 11" id="KW-0808">Transferase</keyword>
<evidence type="ECO:0000256" key="8">
    <source>
        <dbReference type="ARBA" id="ARBA00023136"/>
    </source>
</evidence>
<feature type="transmembrane region" description="Helical" evidence="13">
    <location>
        <begin position="250"/>
        <end position="267"/>
    </location>
</feature>
<dbReference type="PANTHER" id="PTHR14269:SF61">
    <property type="entry name" value="CDP-DIACYLGLYCEROL--SERINE O-PHOSPHATIDYLTRANSFERASE"/>
    <property type="match status" value="1"/>
</dbReference>
<protein>
    <submittedName>
        <fullName evidence="14">CDP-diacylglycerol--serine O-phosphatidyltransferase</fullName>
        <ecNumber evidence="14">2.7.8.8</ecNumber>
    </submittedName>
</protein>
<feature type="transmembrane region" description="Helical" evidence="13">
    <location>
        <begin position="72"/>
        <end position="91"/>
    </location>
</feature>
<evidence type="ECO:0000313" key="15">
    <source>
        <dbReference type="Proteomes" id="UP000541810"/>
    </source>
</evidence>
<sequence>MTETTPEDGSAPGDPEEMAESSPSDDSPRRRNLRGKTIAVVPTLFTLGNLLCGFMAVFVASRPMDTPMAFNWTPLTCAAMFIFIGQIADALDGRVARMTRSTSELGEQLDSMADMVTFGVAPAFILVQIIGVQAPYFSDTGDTFYDRLGLAVAAIYVACAGLRLARFNIEVEDATVGSHLSFDGLPSPGAAGAVAGLALLHQHIWANNNESFGAGLAAYGLLGATLLCALAMVSRFRYVHVMNRYVRGRAPFLSVAMAVVVLLLLLVWPQPAIAGGFVAYAVSGPVSAAWRKGRG</sequence>
<keyword evidence="5 13" id="KW-0812">Transmembrane</keyword>
<evidence type="ECO:0000256" key="13">
    <source>
        <dbReference type="SAM" id="Phobius"/>
    </source>
</evidence>
<evidence type="ECO:0000256" key="4">
    <source>
        <dbReference type="ARBA" id="ARBA00022679"/>
    </source>
</evidence>
<dbReference type="InterPro" id="IPR000462">
    <property type="entry name" value="CDP-OH_P_trans"/>
</dbReference>
<feature type="transmembrane region" description="Helical" evidence="13">
    <location>
        <begin position="185"/>
        <end position="204"/>
    </location>
</feature>
<evidence type="ECO:0000256" key="12">
    <source>
        <dbReference type="SAM" id="MobiDB-lite"/>
    </source>
</evidence>
<dbReference type="InterPro" id="IPR050324">
    <property type="entry name" value="CDP-alcohol_PTase-I"/>
</dbReference>
<feature type="transmembrane region" description="Helical" evidence="13">
    <location>
        <begin position="112"/>
        <end position="136"/>
    </location>
</feature>
<feature type="region of interest" description="Disordered" evidence="12">
    <location>
        <begin position="1"/>
        <end position="33"/>
    </location>
</feature>
<dbReference type="GO" id="GO:0003882">
    <property type="term" value="F:CDP-diacylglycerol-serine O-phosphatidyltransferase activity"/>
    <property type="evidence" value="ECO:0007669"/>
    <property type="project" value="UniProtKB-EC"/>
</dbReference>
<evidence type="ECO:0000256" key="9">
    <source>
        <dbReference type="ARBA" id="ARBA00023209"/>
    </source>
</evidence>
<evidence type="ECO:0000256" key="7">
    <source>
        <dbReference type="ARBA" id="ARBA00023098"/>
    </source>
</evidence>
<keyword evidence="8 13" id="KW-0472">Membrane</keyword>
<keyword evidence="15" id="KW-1185">Reference proteome</keyword>
<dbReference type="InterPro" id="IPR043130">
    <property type="entry name" value="CDP-OH_PTrfase_TM_dom"/>
</dbReference>
<comment type="similarity">
    <text evidence="2 11">Belongs to the CDP-alcohol phosphatidyltransferase class-I family.</text>
</comment>
<feature type="transmembrane region" description="Helical" evidence="13">
    <location>
        <begin position="148"/>
        <end position="165"/>
    </location>
</feature>
<dbReference type="EMBL" id="JACHGY010000001">
    <property type="protein sequence ID" value="MBB6428692.1"/>
    <property type="molecule type" value="Genomic_DNA"/>
</dbReference>
<evidence type="ECO:0000256" key="5">
    <source>
        <dbReference type="ARBA" id="ARBA00022692"/>
    </source>
</evidence>
<gene>
    <name evidence="14" type="ORF">HNQ40_000498</name>
</gene>
<dbReference type="Gene3D" id="1.20.120.1760">
    <property type="match status" value="1"/>
</dbReference>
<keyword evidence="6 13" id="KW-1133">Transmembrane helix</keyword>
<dbReference type="PANTHER" id="PTHR14269">
    <property type="entry name" value="CDP-DIACYLGLYCEROL--GLYCEROL-3-PHOSPHATE 3-PHOSPHATIDYLTRANSFERASE-RELATED"/>
    <property type="match status" value="1"/>
</dbReference>
<feature type="transmembrane region" description="Helical" evidence="13">
    <location>
        <begin position="216"/>
        <end position="238"/>
    </location>
</feature>
<evidence type="ECO:0000256" key="10">
    <source>
        <dbReference type="ARBA" id="ARBA00023264"/>
    </source>
</evidence>
<keyword evidence="7" id="KW-0443">Lipid metabolism</keyword>
<dbReference type="Pfam" id="PF01066">
    <property type="entry name" value="CDP-OH_P_transf"/>
    <property type="match status" value="1"/>
</dbReference>
<dbReference type="RefSeq" id="WP_184676056.1">
    <property type="nucleotide sequence ID" value="NZ_JACHGY010000001.1"/>
</dbReference>
<proteinExistence type="inferred from homology"/>
<dbReference type="GO" id="GO:0008654">
    <property type="term" value="P:phospholipid biosynthetic process"/>
    <property type="evidence" value="ECO:0007669"/>
    <property type="project" value="UniProtKB-KW"/>
</dbReference>
<dbReference type="Proteomes" id="UP000541810">
    <property type="component" value="Unassembled WGS sequence"/>
</dbReference>
<evidence type="ECO:0000256" key="3">
    <source>
        <dbReference type="ARBA" id="ARBA00022516"/>
    </source>
</evidence>
<reference evidence="14 15" key="1">
    <citation type="submission" date="2020-08" db="EMBL/GenBank/DDBJ databases">
        <title>Genomic Encyclopedia of Type Strains, Phase IV (KMG-IV): sequencing the most valuable type-strain genomes for metagenomic binning, comparative biology and taxonomic classification.</title>
        <authorList>
            <person name="Goeker M."/>
        </authorList>
    </citation>
    <scope>NUCLEOTIDE SEQUENCE [LARGE SCALE GENOMIC DNA]</scope>
    <source>
        <strain evidence="14 15">DSM 103725</strain>
    </source>
</reference>
<evidence type="ECO:0000256" key="6">
    <source>
        <dbReference type="ARBA" id="ARBA00022989"/>
    </source>
</evidence>
<dbReference type="InterPro" id="IPR048254">
    <property type="entry name" value="CDP_ALCOHOL_P_TRANSF_CS"/>
</dbReference>
<name>A0A7X0H428_9BACT</name>
<feature type="transmembrane region" description="Helical" evidence="13">
    <location>
        <begin position="273"/>
        <end position="290"/>
    </location>
</feature>
<evidence type="ECO:0000256" key="2">
    <source>
        <dbReference type="ARBA" id="ARBA00010441"/>
    </source>
</evidence>
<comment type="subcellular location">
    <subcellularLocation>
        <location evidence="1">Membrane</location>
        <topology evidence="1">Multi-pass membrane protein</topology>
    </subcellularLocation>
</comment>
<evidence type="ECO:0000256" key="1">
    <source>
        <dbReference type="ARBA" id="ARBA00004141"/>
    </source>
</evidence>
<feature type="transmembrane region" description="Helical" evidence="13">
    <location>
        <begin position="38"/>
        <end position="60"/>
    </location>
</feature>
<dbReference type="AlphaFoldDB" id="A0A7X0H428"/>
<keyword evidence="10" id="KW-1208">Phospholipid metabolism</keyword>